<evidence type="ECO:0000256" key="7">
    <source>
        <dbReference type="SAM" id="Phobius"/>
    </source>
</evidence>
<keyword evidence="7" id="KW-0812">Transmembrane</keyword>
<dbReference type="Pfam" id="PF02518">
    <property type="entry name" value="HATPase_c"/>
    <property type="match status" value="1"/>
</dbReference>
<evidence type="ECO:0000256" key="2">
    <source>
        <dbReference type="ARBA" id="ARBA00012438"/>
    </source>
</evidence>
<keyword evidence="7" id="KW-0472">Membrane</keyword>
<comment type="caution">
    <text evidence="9">The sequence shown here is derived from an EMBL/GenBank/DDBJ whole genome shotgun (WGS) entry which is preliminary data.</text>
</comment>
<dbReference type="PANTHER" id="PTHR42878">
    <property type="entry name" value="TWO-COMPONENT HISTIDINE KINASE"/>
    <property type="match status" value="1"/>
</dbReference>
<organism evidence="9 10">
    <name type="scientific">Leptospira gomenensis</name>
    <dbReference type="NCBI Taxonomy" id="2484974"/>
    <lineage>
        <taxon>Bacteria</taxon>
        <taxon>Pseudomonadati</taxon>
        <taxon>Spirochaetota</taxon>
        <taxon>Spirochaetia</taxon>
        <taxon>Leptospirales</taxon>
        <taxon>Leptospiraceae</taxon>
        <taxon>Leptospira</taxon>
    </lineage>
</organism>
<accession>A0A5F1YDM7</accession>
<dbReference type="Gene3D" id="1.10.287.130">
    <property type="match status" value="1"/>
</dbReference>
<dbReference type="InterPro" id="IPR004358">
    <property type="entry name" value="Sig_transdc_His_kin-like_C"/>
</dbReference>
<keyword evidence="5 9" id="KW-0418">Kinase</keyword>
<name>A0A5F1YDM7_9LEPT</name>
<dbReference type="Pfam" id="PF05227">
    <property type="entry name" value="CHASE3"/>
    <property type="match status" value="1"/>
</dbReference>
<dbReference type="AlphaFoldDB" id="A0A5F1YDM7"/>
<dbReference type="SUPFAM" id="SSF47384">
    <property type="entry name" value="Homodimeric domain of signal transducing histidine kinase"/>
    <property type="match status" value="1"/>
</dbReference>
<keyword evidence="7" id="KW-1133">Transmembrane helix</keyword>
<evidence type="ECO:0000256" key="4">
    <source>
        <dbReference type="ARBA" id="ARBA00022679"/>
    </source>
</evidence>
<keyword evidence="4" id="KW-0808">Transferase</keyword>
<dbReference type="InterPro" id="IPR003594">
    <property type="entry name" value="HATPase_dom"/>
</dbReference>
<dbReference type="InterPro" id="IPR036890">
    <property type="entry name" value="HATPase_C_sf"/>
</dbReference>
<evidence type="ECO:0000259" key="8">
    <source>
        <dbReference type="PROSITE" id="PS50109"/>
    </source>
</evidence>
<dbReference type="SMART" id="SM00388">
    <property type="entry name" value="HisKA"/>
    <property type="match status" value="1"/>
</dbReference>
<dbReference type="InterPro" id="IPR036097">
    <property type="entry name" value="HisK_dim/P_sf"/>
</dbReference>
<reference evidence="9" key="1">
    <citation type="journal article" date="2019" name="PLoS Negl. Trop. Dis.">
        <title>Revisiting the worldwide diversity of Leptospira species in the environment.</title>
        <authorList>
            <person name="Vincent A.T."/>
            <person name="Schiettekatte O."/>
            <person name="Bourhy P."/>
            <person name="Veyrier F.J."/>
            <person name="Picardeau M."/>
        </authorList>
    </citation>
    <scope>NUCLEOTIDE SEQUENCE [LARGE SCALE GENOMIC DNA]</scope>
    <source>
        <strain evidence="9">201800299</strain>
    </source>
</reference>
<dbReference type="Pfam" id="PF00512">
    <property type="entry name" value="HisKA"/>
    <property type="match status" value="1"/>
</dbReference>
<dbReference type="CDD" id="cd00082">
    <property type="entry name" value="HisKA"/>
    <property type="match status" value="1"/>
</dbReference>
<dbReference type="InterPro" id="IPR007891">
    <property type="entry name" value="CHASE3"/>
</dbReference>
<dbReference type="SUPFAM" id="SSF55874">
    <property type="entry name" value="ATPase domain of HSP90 chaperone/DNA topoisomerase II/histidine kinase"/>
    <property type="match status" value="1"/>
</dbReference>
<evidence type="ECO:0000313" key="10">
    <source>
        <dbReference type="Proteomes" id="UP000298277"/>
    </source>
</evidence>
<feature type="coiled-coil region" evidence="6">
    <location>
        <begin position="211"/>
        <end position="238"/>
    </location>
</feature>
<feature type="domain" description="Histidine kinase" evidence="8">
    <location>
        <begin position="245"/>
        <end position="460"/>
    </location>
</feature>
<evidence type="ECO:0000256" key="5">
    <source>
        <dbReference type="ARBA" id="ARBA00022777"/>
    </source>
</evidence>
<dbReference type="EMBL" id="RQFA01000022">
    <property type="protein sequence ID" value="TGK36362.1"/>
    <property type="molecule type" value="Genomic_DNA"/>
</dbReference>
<dbReference type="GO" id="GO:0007234">
    <property type="term" value="P:osmosensory signaling via phosphorelay pathway"/>
    <property type="evidence" value="ECO:0007669"/>
    <property type="project" value="TreeGrafter"/>
</dbReference>
<dbReference type="FunFam" id="1.10.287.130:FF:000070">
    <property type="entry name" value="Histidine kinase sensor protein"/>
    <property type="match status" value="1"/>
</dbReference>
<dbReference type="OrthoDB" id="9813394at2"/>
<evidence type="ECO:0000313" key="9">
    <source>
        <dbReference type="EMBL" id="TGK36362.1"/>
    </source>
</evidence>
<dbReference type="InterPro" id="IPR003661">
    <property type="entry name" value="HisK_dim/P_dom"/>
</dbReference>
<dbReference type="PRINTS" id="PR00344">
    <property type="entry name" value="BCTRLSENSOR"/>
</dbReference>
<dbReference type="InterPro" id="IPR050351">
    <property type="entry name" value="BphY/WalK/GraS-like"/>
</dbReference>
<dbReference type="FunFam" id="3.30.565.10:FF:000006">
    <property type="entry name" value="Sensor histidine kinase WalK"/>
    <property type="match status" value="1"/>
</dbReference>
<dbReference type="GO" id="GO:0000156">
    <property type="term" value="F:phosphorelay response regulator activity"/>
    <property type="evidence" value="ECO:0007669"/>
    <property type="project" value="TreeGrafter"/>
</dbReference>
<keyword evidence="10" id="KW-1185">Reference proteome</keyword>
<dbReference type="SMART" id="SM00387">
    <property type="entry name" value="HATPase_c"/>
    <property type="match status" value="1"/>
</dbReference>
<gene>
    <name evidence="9" type="ORF">EHQ17_04225</name>
</gene>
<keyword evidence="6" id="KW-0175">Coiled coil</keyword>
<dbReference type="PROSITE" id="PS50109">
    <property type="entry name" value="HIS_KIN"/>
    <property type="match status" value="1"/>
</dbReference>
<dbReference type="RefSeq" id="WP_135592971.1">
    <property type="nucleotide sequence ID" value="NZ_RQEZ01000034.1"/>
</dbReference>
<dbReference type="GO" id="GO:0000155">
    <property type="term" value="F:phosphorelay sensor kinase activity"/>
    <property type="evidence" value="ECO:0007669"/>
    <property type="project" value="InterPro"/>
</dbReference>
<dbReference type="PANTHER" id="PTHR42878:SF15">
    <property type="entry name" value="BACTERIOPHYTOCHROME"/>
    <property type="match status" value="1"/>
</dbReference>
<feature type="transmembrane region" description="Helical" evidence="7">
    <location>
        <begin position="180"/>
        <end position="204"/>
    </location>
</feature>
<protein>
    <recommendedName>
        <fullName evidence="2">histidine kinase</fullName>
        <ecNumber evidence="2">2.7.13.3</ecNumber>
    </recommendedName>
</protein>
<dbReference type="GO" id="GO:0030295">
    <property type="term" value="F:protein kinase activator activity"/>
    <property type="evidence" value="ECO:0007669"/>
    <property type="project" value="TreeGrafter"/>
</dbReference>
<dbReference type="InterPro" id="IPR005467">
    <property type="entry name" value="His_kinase_dom"/>
</dbReference>
<evidence type="ECO:0000256" key="1">
    <source>
        <dbReference type="ARBA" id="ARBA00000085"/>
    </source>
</evidence>
<evidence type="ECO:0000256" key="3">
    <source>
        <dbReference type="ARBA" id="ARBA00022553"/>
    </source>
</evidence>
<sequence>MKNTIEKNILIGLTVIISLNVFVSGAIVYGLQQSSKMRQWESHTEKVIVLSEEILSTFSELHAVFRAYILFKDPKQFDVFSENKKLLLEKIVQLNSSTADNPEQQRRIAELIPMIRGKIAYFETQIEGKKLGPISSYSHAFFSPQGIELTGKIRSLIYEIKNEEIRLLEIRQKSFENNIWISNLFIFSGIALNLSFIVIQYILIYKEVKRRRKAEEEVEFSNRNLKEYSEQLERSNKDLESFSYSVSHDLRAPIRGISGFSKILLEDFGAQLPEEGRRVLNIIIKNSKTMGQLIDDLLEYSRLGRKDMAFNSVDMRQMVQKVLDEVKDYYPHHKVKTVVGDLPHTEGDSALLKQLLFNLISNSYKYSKDKENPVIEISSYRTEDGRTVYFVKDNGAGFDMRYQHKLFNVFQRLHHTEQFEGTGVGLAIVKRVVEKHNGSVWGEGKPDEGACFYFTLGENK</sequence>
<evidence type="ECO:0000256" key="6">
    <source>
        <dbReference type="SAM" id="Coils"/>
    </source>
</evidence>
<keyword evidence="3" id="KW-0597">Phosphoprotein</keyword>
<dbReference type="Proteomes" id="UP000298277">
    <property type="component" value="Unassembled WGS sequence"/>
</dbReference>
<dbReference type="Gene3D" id="3.30.565.10">
    <property type="entry name" value="Histidine kinase-like ATPase, C-terminal domain"/>
    <property type="match status" value="1"/>
</dbReference>
<feature type="transmembrane region" description="Helical" evidence="7">
    <location>
        <begin position="9"/>
        <end position="31"/>
    </location>
</feature>
<proteinExistence type="predicted"/>
<dbReference type="EC" id="2.7.13.3" evidence="2"/>
<comment type="catalytic activity">
    <reaction evidence="1">
        <text>ATP + protein L-histidine = ADP + protein N-phospho-L-histidine.</text>
        <dbReference type="EC" id="2.7.13.3"/>
    </reaction>
</comment>